<sequence>MENSSECCGKDIKTCAKVVAILGIVSSIVSFNIIGLIIYFLVYIGVEKERPGYLLPAKILLIIGVICTILLLIAGITVGIVFAIKMPDSTEIDSTQNPNPETKHKLNR</sequence>
<evidence type="ECO:0000313" key="1">
    <source>
        <dbReference type="Proteomes" id="UP000887579"/>
    </source>
</evidence>
<dbReference type="Proteomes" id="UP000887579">
    <property type="component" value="Unplaced"/>
</dbReference>
<evidence type="ECO:0000313" key="2">
    <source>
        <dbReference type="WBParaSite" id="ES5_v2.g24194.t1"/>
    </source>
</evidence>
<organism evidence="1 2">
    <name type="scientific">Panagrolaimus sp. ES5</name>
    <dbReference type="NCBI Taxonomy" id="591445"/>
    <lineage>
        <taxon>Eukaryota</taxon>
        <taxon>Metazoa</taxon>
        <taxon>Ecdysozoa</taxon>
        <taxon>Nematoda</taxon>
        <taxon>Chromadorea</taxon>
        <taxon>Rhabditida</taxon>
        <taxon>Tylenchina</taxon>
        <taxon>Panagrolaimomorpha</taxon>
        <taxon>Panagrolaimoidea</taxon>
        <taxon>Panagrolaimidae</taxon>
        <taxon>Panagrolaimus</taxon>
    </lineage>
</organism>
<reference evidence="2" key="1">
    <citation type="submission" date="2022-11" db="UniProtKB">
        <authorList>
            <consortium name="WormBaseParasite"/>
        </authorList>
    </citation>
    <scope>IDENTIFICATION</scope>
</reference>
<dbReference type="WBParaSite" id="ES5_v2.g24194.t1">
    <property type="protein sequence ID" value="ES5_v2.g24194.t1"/>
    <property type="gene ID" value="ES5_v2.g24194"/>
</dbReference>
<proteinExistence type="predicted"/>
<name>A0AC34G3A9_9BILA</name>
<accession>A0AC34G3A9</accession>
<protein>
    <submittedName>
        <fullName evidence="2">Uncharacterized protein</fullName>
    </submittedName>
</protein>